<dbReference type="GO" id="GO:0009827">
    <property type="term" value="P:plant-type cell wall modification"/>
    <property type="evidence" value="ECO:0000318"/>
    <property type="project" value="GO_Central"/>
</dbReference>
<comment type="subcellular location">
    <subcellularLocation>
        <location evidence="1">Secreted</location>
        <location evidence="1">Extracellular space</location>
        <location evidence="1">Apoplast</location>
    </subcellularLocation>
</comment>
<accession>A0A9R1W0V9</accession>
<organism evidence="9 10">
    <name type="scientific">Lactuca sativa</name>
    <name type="common">Garden lettuce</name>
    <dbReference type="NCBI Taxonomy" id="4236"/>
    <lineage>
        <taxon>Eukaryota</taxon>
        <taxon>Viridiplantae</taxon>
        <taxon>Streptophyta</taxon>
        <taxon>Embryophyta</taxon>
        <taxon>Tracheophyta</taxon>
        <taxon>Spermatophyta</taxon>
        <taxon>Magnoliopsida</taxon>
        <taxon>eudicotyledons</taxon>
        <taxon>Gunneridae</taxon>
        <taxon>Pentapetalae</taxon>
        <taxon>asterids</taxon>
        <taxon>campanulids</taxon>
        <taxon>Asterales</taxon>
        <taxon>Asteraceae</taxon>
        <taxon>Cichorioideae</taxon>
        <taxon>Cichorieae</taxon>
        <taxon>Lactucinae</taxon>
        <taxon>Lactuca</taxon>
    </lineage>
</organism>
<evidence type="ECO:0000256" key="5">
    <source>
        <dbReference type="ARBA" id="ARBA00023157"/>
    </source>
</evidence>
<evidence type="ECO:0000256" key="2">
    <source>
        <dbReference type="ARBA" id="ARBA00022523"/>
    </source>
</evidence>
<feature type="signal peptide" evidence="7">
    <location>
        <begin position="1"/>
        <end position="21"/>
    </location>
</feature>
<dbReference type="NCBIfam" id="TIGR01614">
    <property type="entry name" value="PME_inhib"/>
    <property type="match status" value="1"/>
</dbReference>
<dbReference type="InterPro" id="IPR035513">
    <property type="entry name" value="Invertase/methylesterase_inhib"/>
</dbReference>
<dbReference type="EMBL" id="NBSK02000003">
    <property type="protein sequence ID" value="KAJ0217687.1"/>
    <property type="molecule type" value="Genomic_DNA"/>
</dbReference>
<evidence type="ECO:0000256" key="4">
    <source>
        <dbReference type="ARBA" id="ARBA00022729"/>
    </source>
</evidence>
<keyword evidence="2" id="KW-0052">Apoplast</keyword>
<dbReference type="InterPro" id="IPR006501">
    <property type="entry name" value="Pectinesterase_inhib_dom"/>
</dbReference>
<dbReference type="SMART" id="SM00856">
    <property type="entry name" value="PMEI"/>
    <property type="match status" value="1"/>
</dbReference>
<keyword evidence="4 7" id="KW-0732">Signal</keyword>
<dbReference type="GO" id="GO:0009505">
    <property type="term" value="C:plant-type cell wall"/>
    <property type="evidence" value="ECO:0000318"/>
    <property type="project" value="GO_Central"/>
</dbReference>
<dbReference type="GO" id="GO:0004857">
    <property type="term" value="F:enzyme inhibitor activity"/>
    <property type="evidence" value="ECO:0000318"/>
    <property type="project" value="GO_Central"/>
</dbReference>
<protein>
    <recommendedName>
        <fullName evidence="8">Pectinesterase inhibitor domain-containing protein</fullName>
    </recommendedName>
</protein>
<dbReference type="CDD" id="cd15798">
    <property type="entry name" value="PMEI-like_3"/>
    <property type="match status" value="1"/>
</dbReference>
<dbReference type="InterPro" id="IPR051955">
    <property type="entry name" value="PME_Inhibitor"/>
</dbReference>
<dbReference type="GO" id="GO:0048046">
    <property type="term" value="C:apoplast"/>
    <property type="evidence" value="ECO:0007669"/>
    <property type="project" value="UniProtKB-SubCell"/>
</dbReference>
<gene>
    <name evidence="9" type="ORF">LSAT_V11C300102330</name>
</gene>
<evidence type="ECO:0000256" key="1">
    <source>
        <dbReference type="ARBA" id="ARBA00004271"/>
    </source>
</evidence>
<feature type="chain" id="PRO_5040175949" description="Pectinesterase inhibitor domain-containing protein" evidence="7">
    <location>
        <begin position="22"/>
        <end position="206"/>
    </location>
</feature>
<evidence type="ECO:0000256" key="6">
    <source>
        <dbReference type="ARBA" id="ARBA00038471"/>
    </source>
</evidence>
<dbReference type="SUPFAM" id="SSF101148">
    <property type="entry name" value="Plant invertase/pectin methylesterase inhibitor"/>
    <property type="match status" value="1"/>
</dbReference>
<evidence type="ECO:0000256" key="3">
    <source>
        <dbReference type="ARBA" id="ARBA00022525"/>
    </source>
</evidence>
<evidence type="ECO:0000313" key="10">
    <source>
        <dbReference type="Proteomes" id="UP000235145"/>
    </source>
</evidence>
<name>A0A9R1W0V9_LACSA</name>
<dbReference type="PANTHER" id="PTHR31080:SF207">
    <property type="entry name" value="PECTINESTERASE INHIBITOR 9"/>
    <property type="match status" value="1"/>
</dbReference>
<keyword evidence="3" id="KW-0964">Secreted</keyword>
<evidence type="ECO:0000256" key="7">
    <source>
        <dbReference type="SAM" id="SignalP"/>
    </source>
</evidence>
<dbReference type="OrthoDB" id="1430376at2759"/>
<evidence type="ECO:0000313" key="9">
    <source>
        <dbReference type="EMBL" id="KAJ0217687.1"/>
    </source>
</evidence>
<comment type="caution">
    <text evidence="9">The sequence shown here is derived from an EMBL/GenBank/DDBJ whole genome shotgun (WGS) entry which is preliminary data.</text>
</comment>
<dbReference type="Gramene" id="rna-gnl|WGS:NBSK|LSAT_3X2381_mrna">
    <property type="protein sequence ID" value="cds-PLY76838.1"/>
    <property type="gene ID" value="gene-LSAT_3X2381"/>
</dbReference>
<reference evidence="9 10" key="1">
    <citation type="journal article" date="2017" name="Nat. Commun.">
        <title>Genome assembly with in vitro proximity ligation data and whole-genome triplication in lettuce.</title>
        <authorList>
            <person name="Reyes-Chin-Wo S."/>
            <person name="Wang Z."/>
            <person name="Yang X."/>
            <person name="Kozik A."/>
            <person name="Arikit S."/>
            <person name="Song C."/>
            <person name="Xia L."/>
            <person name="Froenicke L."/>
            <person name="Lavelle D.O."/>
            <person name="Truco M.J."/>
            <person name="Xia R."/>
            <person name="Zhu S."/>
            <person name="Xu C."/>
            <person name="Xu H."/>
            <person name="Xu X."/>
            <person name="Cox K."/>
            <person name="Korf I."/>
            <person name="Meyers B.C."/>
            <person name="Michelmore R.W."/>
        </authorList>
    </citation>
    <scope>NUCLEOTIDE SEQUENCE [LARGE SCALE GENOMIC DNA]</scope>
    <source>
        <strain evidence="10">cv. Salinas</strain>
        <tissue evidence="9">Seedlings</tissue>
    </source>
</reference>
<dbReference type="Gene3D" id="1.20.140.40">
    <property type="entry name" value="Invertase/pectin methylesterase inhibitor family protein"/>
    <property type="match status" value="1"/>
</dbReference>
<feature type="domain" description="Pectinesterase inhibitor" evidence="8">
    <location>
        <begin position="30"/>
        <end position="191"/>
    </location>
</feature>
<proteinExistence type="inferred from homology"/>
<comment type="similarity">
    <text evidence="6">Belongs to the PMEI family.</text>
</comment>
<dbReference type="AlphaFoldDB" id="A0A9R1W0V9"/>
<dbReference type="Pfam" id="PF04043">
    <property type="entry name" value="PMEI"/>
    <property type="match status" value="1"/>
</dbReference>
<dbReference type="Proteomes" id="UP000235145">
    <property type="component" value="Unassembled WGS sequence"/>
</dbReference>
<dbReference type="FunFam" id="1.20.140.40:FF:000006">
    <property type="entry name" value="Pectinesterase inhibitor 3"/>
    <property type="match status" value="1"/>
</dbReference>
<keyword evidence="5" id="KW-1015">Disulfide bond</keyword>
<dbReference type="PANTHER" id="PTHR31080">
    <property type="entry name" value="PECTINESTERASE INHIBITOR-LIKE"/>
    <property type="match status" value="1"/>
</dbReference>
<keyword evidence="10" id="KW-1185">Reference proteome</keyword>
<sequence length="206" mass="22420">MERSVGLYLLVLVVTLRYTTTVNGRAASPTAMDLIRASCKTTLHASLCVRCLSSYAGSIKGSNADHLLAKAAISVSLNNTKSASVFISKLGRVSGIKPREYQAVKDCISTMTNSVASLSQSVQELDQMARTRGHDFEWHMSNAETWVASALTNQNICARGFDDSSMNGHVKNAITSRMVYVSQVTSNALALVNRFAVRHRKGIRHP</sequence>
<evidence type="ECO:0000259" key="8">
    <source>
        <dbReference type="SMART" id="SM00856"/>
    </source>
</evidence>